<dbReference type="NCBIfam" id="TIGR00195">
    <property type="entry name" value="exoDNase_III"/>
    <property type="match status" value="1"/>
</dbReference>
<keyword evidence="4" id="KW-0378">Hydrolase</keyword>
<dbReference type="PANTHER" id="PTHR43250:SF2">
    <property type="entry name" value="EXODEOXYRIBONUCLEASE III"/>
    <property type="match status" value="1"/>
</dbReference>
<dbReference type="Pfam" id="PF03372">
    <property type="entry name" value="Exo_endo_phos"/>
    <property type="match status" value="1"/>
</dbReference>
<evidence type="ECO:0000256" key="3">
    <source>
        <dbReference type="ARBA" id="ARBA00022723"/>
    </source>
</evidence>
<dbReference type="InterPro" id="IPR004808">
    <property type="entry name" value="AP_endonuc_1"/>
</dbReference>
<protein>
    <submittedName>
        <fullName evidence="7">Exodeoxyribonuclease III</fullName>
    </submittedName>
</protein>
<dbReference type="Proteomes" id="UP001501584">
    <property type="component" value="Unassembled WGS sequence"/>
</dbReference>
<dbReference type="InterPro" id="IPR020847">
    <property type="entry name" value="AP_endonuclease_F1_BS"/>
</dbReference>
<keyword evidence="8" id="KW-1185">Reference proteome</keyword>
<dbReference type="EMBL" id="BAAASX010000002">
    <property type="protein sequence ID" value="GAA2330833.1"/>
    <property type="molecule type" value="Genomic_DNA"/>
</dbReference>
<dbReference type="PROSITE" id="PS00726">
    <property type="entry name" value="AP_NUCLEASE_F1_1"/>
    <property type="match status" value="1"/>
</dbReference>
<evidence type="ECO:0000259" key="6">
    <source>
        <dbReference type="Pfam" id="PF03372"/>
    </source>
</evidence>
<dbReference type="InterPro" id="IPR005135">
    <property type="entry name" value="Endo/exonuclease/phosphatase"/>
</dbReference>
<organism evidence="7 8">
    <name type="scientific">Glycomyces rutgersensis</name>
    <dbReference type="NCBI Taxonomy" id="58115"/>
    <lineage>
        <taxon>Bacteria</taxon>
        <taxon>Bacillati</taxon>
        <taxon>Actinomycetota</taxon>
        <taxon>Actinomycetes</taxon>
        <taxon>Glycomycetales</taxon>
        <taxon>Glycomycetaceae</taxon>
        <taxon>Glycomyces</taxon>
    </lineage>
</organism>
<evidence type="ECO:0000313" key="8">
    <source>
        <dbReference type="Proteomes" id="UP001501584"/>
    </source>
</evidence>
<comment type="similarity">
    <text evidence="2">Belongs to the DNA repair enzymes AP/ExoA family.</text>
</comment>
<comment type="caution">
    <text evidence="7">The sequence shown here is derived from an EMBL/GenBank/DDBJ whole genome shotgun (WGS) entry which is preliminary data.</text>
</comment>
<keyword evidence="5" id="KW-0460">Magnesium</keyword>
<feature type="domain" description="Endonuclease/exonuclease/phosphatase" evidence="6">
    <location>
        <begin position="7"/>
        <end position="253"/>
    </location>
</feature>
<gene>
    <name evidence="7" type="ORF">GCM10010403_23210</name>
</gene>
<dbReference type="InterPro" id="IPR036691">
    <property type="entry name" value="Endo/exonu/phosph_ase_sf"/>
</dbReference>
<evidence type="ECO:0000313" key="7">
    <source>
        <dbReference type="EMBL" id="GAA2330833.1"/>
    </source>
</evidence>
<dbReference type="Gene3D" id="3.60.10.10">
    <property type="entry name" value="Endonuclease/exonuclease/phosphatase"/>
    <property type="match status" value="1"/>
</dbReference>
<reference evidence="7 8" key="1">
    <citation type="journal article" date="2019" name="Int. J. Syst. Evol. Microbiol.">
        <title>The Global Catalogue of Microorganisms (GCM) 10K type strain sequencing project: providing services to taxonomists for standard genome sequencing and annotation.</title>
        <authorList>
            <consortium name="The Broad Institute Genomics Platform"/>
            <consortium name="The Broad Institute Genome Sequencing Center for Infectious Disease"/>
            <person name="Wu L."/>
            <person name="Ma J."/>
        </authorList>
    </citation>
    <scope>NUCLEOTIDE SEQUENCE [LARGE SCALE GENOMIC DNA]</scope>
    <source>
        <strain evidence="7 8">JCM 6238</strain>
    </source>
</reference>
<evidence type="ECO:0000256" key="2">
    <source>
        <dbReference type="ARBA" id="ARBA00007092"/>
    </source>
</evidence>
<dbReference type="NCBIfam" id="TIGR00633">
    <property type="entry name" value="xth"/>
    <property type="match status" value="1"/>
</dbReference>
<sequence length="262" mass="28722">MWLMRVATWNINSLKARLDRLLGWLETAEPDVVCLQELKCADADVPIDALAAAGYETAAWGLGRWNGVAILSRVGIADIRRGLVDQPAFGDETEPRAITATCGPVRVQSLYIPNGRDVADPHFPYKLAFLKALADDVRANAAGDLPFAALGDYNICPTDDDVWDVDEWPGTTHVTKDERDALDAVKAAGLADVYPRALKHPQPFTFWDYRNLDFPKNRGLRIDLALANPAFAAAVTDAYVDRNERKGKGASDHAPLVVDLDL</sequence>
<dbReference type="PANTHER" id="PTHR43250">
    <property type="entry name" value="EXODEOXYRIBONUCLEASE III"/>
    <property type="match status" value="1"/>
</dbReference>
<accession>A0ABN3FIJ4</accession>
<name>A0ABN3FIJ4_9ACTN</name>
<evidence type="ECO:0000256" key="4">
    <source>
        <dbReference type="ARBA" id="ARBA00022801"/>
    </source>
</evidence>
<comment type="cofactor">
    <cofactor evidence="1">
        <name>Mg(2+)</name>
        <dbReference type="ChEBI" id="CHEBI:18420"/>
    </cofactor>
</comment>
<keyword evidence="3" id="KW-0479">Metal-binding</keyword>
<dbReference type="PROSITE" id="PS51435">
    <property type="entry name" value="AP_NUCLEASE_F1_4"/>
    <property type="match status" value="1"/>
</dbReference>
<proteinExistence type="inferred from homology"/>
<dbReference type="InterPro" id="IPR037493">
    <property type="entry name" value="ExoIII-like"/>
</dbReference>
<evidence type="ECO:0000256" key="5">
    <source>
        <dbReference type="ARBA" id="ARBA00022842"/>
    </source>
</evidence>
<evidence type="ECO:0000256" key="1">
    <source>
        <dbReference type="ARBA" id="ARBA00001946"/>
    </source>
</evidence>
<dbReference type="SUPFAM" id="SSF56219">
    <property type="entry name" value="DNase I-like"/>
    <property type="match status" value="1"/>
</dbReference>